<evidence type="ECO:0000313" key="1">
    <source>
        <dbReference type="EMBL" id="MCP2265839.1"/>
    </source>
</evidence>
<reference evidence="1" key="1">
    <citation type="submission" date="2022-06" db="EMBL/GenBank/DDBJ databases">
        <title>Genomic Encyclopedia of Archaeal and Bacterial Type Strains, Phase II (KMG-II): from individual species to whole genera.</title>
        <authorList>
            <person name="Goeker M."/>
        </authorList>
    </citation>
    <scope>NUCLEOTIDE SEQUENCE</scope>
    <source>
        <strain evidence="1">DSM 26652</strain>
    </source>
</reference>
<sequence length="169" mass="18952">MTFHVAYEPGALVNAGHSFDLSYDYESLVIEISQVLAEAEGARFVLGGFGRDPWPLSVDYDMSVFLEQLPDLLENLESRDVFRLDMYSQGTEAKLEFLPGDDDVTITCTSRTSWVPEPSTEHIDRDTLLRMLHELAAGFAHAARTVDPALATVEPFEEWLDKSSPDETH</sequence>
<dbReference type="AlphaFoldDB" id="A0A9X2G9W9"/>
<dbReference type="Proteomes" id="UP001139493">
    <property type="component" value="Unassembled WGS sequence"/>
</dbReference>
<gene>
    <name evidence="1" type="ORF">APR03_003197</name>
</gene>
<organism evidence="1 2">
    <name type="scientific">Promicromonospora thailandica</name>
    <dbReference type="NCBI Taxonomy" id="765201"/>
    <lineage>
        <taxon>Bacteria</taxon>
        <taxon>Bacillati</taxon>
        <taxon>Actinomycetota</taxon>
        <taxon>Actinomycetes</taxon>
        <taxon>Micrococcales</taxon>
        <taxon>Promicromonosporaceae</taxon>
        <taxon>Promicromonospora</taxon>
    </lineage>
</organism>
<comment type="caution">
    <text evidence="1">The sequence shown here is derived from an EMBL/GenBank/DDBJ whole genome shotgun (WGS) entry which is preliminary data.</text>
</comment>
<dbReference type="EMBL" id="JAMTCS010000009">
    <property type="protein sequence ID" value="MCP2265839.1"/>
    <property type="molecule type" value="Genomic_DNA"/>
</dbReference>
<dbReference type="RefSeq" id="WP_253837224.1">
    <property type="nucleotide sequence ID" value="NZ_JAMTCS010000009.1"/>
</dbReference>
<accession>A0A9X2G9W9</accession>
<keyword evidence="2" id="KW-1185">Reference proteome</keyword>
<proteinExistence type="predicted"/>
<name>A0A9X2G9W9_9MICO</name>
<evidence type="ECO:0000313" key="2">
    <source>
        <dbReference type="Proteomes" id="UP001139493"/>
    </source>
</evidence>
<protein>
    <submittedName>
        <fullName evidence="1">Uncharacterized protein</fullName>
    </submittedName>
</protein>